<reference evidence="2 3" key="1">
    <citation type="submission" date="2021-05" db="EMBL/GenBank/DDBJ databases">
        <title>Genome Assembly of Synthetic Allotetraploid Brassica napus Reveals Homoeologous Exchanges between Subgenomes.</title>
        <authorList>
            <person name="Davis J.T."/>
        </authorList>
    </citation>
    <scope>NUCLEOTIDE SEQUENCE [LARGE SCALE GENOMIC DNA]</scope>
    <source>
        <strain evidence="3">cv. Da-Ae</strain>
        <tissue evidence="2">Seedling</tissue>
    </source>
</reference>
<name>A0ABQ8AQ00_BRANA</name>
<dbReference type="InterPro" id="IPR013187">
    <property type="entry name" value="F-box-assoc_dom_typ3"/>
</dbReference>
<protein>
    <recommendedName>
        <fullName evidence="1">F-box associated beta-propeller type 3 domain-containing protein</fullName>
    </recommendedName>
</protein>
<gene>
    <name evidence="2" type="ORF">HID58_057048</name>
</gene>
<feature type="domain" description="F-box associated beta-propeller type 3" evidence="1">
    <location>
        <begin position="33"/>
        <end position="98"/>
    </location>
</feature>
<evidence type="ECO:0000313" key="3">
    <source>
        <dbReference type="Proteomes" id="UP000824890"/>
    </source>
</evidence>
<keyword evidence="3" id="KW-1185">Reference proteome</keyword>
<organism evidence="2 3">
    <name type="scientific">Brassica napus</name>
    <name type="common">Rape</name>
    <dbReference type="NCBI Taxonomy" id="3708"/>
    <lineage>
        <taxon>Eukaryota</taxon>
        <taxon>Viridiplantae</taxon>
        <taxon>Streptophyta</taxon>
        <taxon>Embryophyta</taxon>
        <taxon>Tracheophyta</taxon>
        <taxon>Spermatophyta</taxon>
        <taxon>Magnoliopsida</taxon>
        <taxon>eudicotyledons</taxon>
        <taxon>Gunneridae</taxon>
        <taxon>Pentapetalae</taxon>
        <taxon>rosids</taxon>
        <taxon>malvids</taxon>
        <taxon>Brassicales</taxon>
        <taxon>Brassicaceae</taxon>
        <taxon>Brassiceae</taxon>
        <taxon>Brassica</taxon>
    </lineage>
</organism>
<proteinExistence type="predicted"/>
<dbReference type="Proteomes" id="UP000824890">
    <property type="component" value="Unassembled WGS sequence"/>
</dbReference>
<accession>A0ABQ8AQ00</accession>
<dbReference type="Pfam" id="PF08268">
    <property type="entry name" value="FBA_3"/>
    <property type="match status" value="1"/>
</dbReference>
<comment type="caution">
    <text evidence="2">The sequence shown here is derived from an EMBL/GenBank/DDBJ whole genome shotgun (WGS) entry which is preliminary data.</text>
</comment>
<evidence type="ECO:0000259" key="1">
    <source>
        <dbReference type="Pfam" id="PF08268"/>
    </source>
</evidence>
<evidence type="ECO:0000313" key="2">
    <source>
        <dbReference type="EMBL" id="KAH0894619.1"/>
    </source>
</evidence>
<sequence>MIWGIILINDKGKLYVVGRNVMMMLTYVGSRGCWETYMVKYTLYNLPKDLVDWKVWVFGVTTTDEIIMATTCNFTSELFYVFYFNPERKTFQTVEVQVTCMS</sequence>
<dbReference type="EMBL" id="JAGKQM010000013">
    <property type="protein sequence ID" value="KAH0894619.1"/>
    <property type="molecule type" value="Genomic_DNA"/>
</dbReference>